<accession>A0A8J5V4I7</accession>
<dbReference type="EMBL" id="JAAALK010000287">
    <property type="protein sequence ID" value="KAG8058982.1"/>
    <property type="molecule type" value="Genomic_DNA"/>
</dbReference>
<dbReference type="GO" id="GO:0009788">
    <property type="term" value="P:negative regulation of abscisic acid-activated signaling pathway"/>
    <property type="evidence" value="ECO:0007669"/>
    <property type="project" value="InterPro"/>
</dbReference>
<dbReference type="PROSITE" id="PS00028">
    <property type="entry name" value="ZINC_FINGER_C2H2_1"/>
    <property type="match status" value="1"/>
</dbReference>
<dbReference type="OrthoDB" id="628653at2759"/>
<keyword evidence="2" id="KW-0479">Metal-binding</keyword>
<evidence type="ECO:0000256" key="4">
    <source>
        <dbReference type="ARBA" id="ARBA00022833"/>
    </source>
</evidence>
<dbReference type="GO" id="GO:0005634">
    <property type="term" value="C:nucleus"/>
    <property type="evidence" value="ECO:0007669"/>
    <property type="project" value="UniProtKB-SubCell"/>
</dbReference>
<dbReference type="InterPro" id="IPR013087">
    <property type="entry name" value="Znf_C2H2_type"/>
</dbReference>
<evidence type="ECO:0000313" key="8">
    <source>
        <dbReference type="EMBL" id="KAG8058982.1"/>
    </source>
</evidence>
<proteinExistence type="predicted"/>
<keyword evidence="4" id="KW-0862">Zinc</keyword>
<name>A0A8J5V4I7_ZIZPA</name>
<organism evidence="8 9">
    <name type="scientific">Zizania palustris</name>
    <name type="common">Northern wild rice</name>
    <dbReference type="NCBI Taxonomy" id="103762"/>
    <lineage>
        <taxon>Eukaryota</taxon>
        <taxon>Viridiplantae</taxon>
        <taxon>Streptophyta</taxon>
        <taxon>Embryophyta</taxon>
        <taxon>Tracheophyta</taxon>
        <taxon>Spermatophyta</taxon>
        <taxon>Magnoliopsida</taxon>
        <taxon>Liliopsida</taxon>
        <taxon>Poales</taxon>
        <taxon>Poaceae</taxon>
        <taxon>BOP clade</taxon>
        <taxon>Oryzoideae</taxon>
        <taxon>Oryzeae</taxon>
        <taxon>Zizaniinae</taxon>
        <taxon>Zizania</taxon>
    </lineage>
</organism>
<evidence type="ECO:0000256" key="2">
    <source>
        <dbReference type="ARBA" id="ARBA00022723"/>
    </source>
</evidence>
<evidence type="ECO:0000256" key="1">
    <source>
        <dbReference type="ARBA" id="ARBA00004123"/>
    </source>
</evidence>
<dbReference type="PANTHER" id="PTHR47287">
    <property type="entry name" value="C2H2 AND C2HC ZINC FINGERS SUPERFAMILY PROTEIN"/>
    <property type="match status" value="1"/>
</dbReference>
<comment type="subcellular location">
    <subcellularLocation>
        <location evidence="1">Nucleus</location>
    </subcellularLocation>
</comment>
<dbReference type="AlphaFoldDB" id="A0A8J5V4I7"/>
<reference evidence="8" key="1">
    <citation type="journal article" date="2021" name="bioRxiv">
        <title>Whole Genome Assembly and Annotation of Northern Wild Rice, Zizania palustris L., Supports a Whole Genome Duplication in the Zizania Genus.</title>
        <authorList>
            <person name="Haas M."/>
            <person name="Kono T."/>
            <person name="Macchietto M."/>
            <person name="Millas R."/>
            <person name="McGilp L."/>
            <person name="Shao M."/>
            <person name="Duquette J."/>
            <person name="Hirsch C.N."/>
            <person name="Kimball J."/>
        </authorList>
    </citation>
    <scope>NUCLEOTIDE SEQUENCE</scope>
    <source>
        <tissue evidence="8">Fresh leaf tissue</tissue>
    </source>
</reference>
<dbReference type="GO" id="GO:0008270">
    <property type="term" value="F:zinc ion binding"/>
    <property type="evidence" value="ECO:0007669"/>
    <property type="project" value="UniProtKB-KW"/>
</dbReference>
<dbReference type="InterPro" id="IPR044246">
    <property type="entry name" value="ZFP3-like"/>
</dbReference>
<dbReference type="Proteomes" id="UP000729402">
    <property type="component" value="Unassembled WGS sequence"/>
</dbReference>
<protein>
    <recommendedName>
        <fullName evidence="7">C2H2-type domain-containing protein</fullName>
    </recommendedName>
</protein>
<dbReference type="PANTHER" id="PTHR47287:SF15">
    <property type="entry name" value="ZINC FINGER PROTEIN 3-LIKE"/>
    <property type="match status" value="1"/>
</dbReference>
<feature type="domain" description="C2H2-type" evidence="7">
    <location>
        <begin position="28"/>
        <end position="55"/>
    </location>
</feature>
<evidence type="ECO:0000256" key="3">
    <source>
        <dbReference type="ARBA" id="ARBA00022771"/>
    </source>
</evidence>
<keyword evidence="3 6" id="KW-0863">Zinc-finger</keyword>
<sequence>MDMQMDNEELNLRLSLHSSYPPRFPKEFSCFYCHKRFRSSQALGGHQNAHKLQRNLAKRNQEAFLAISQRKGGCVVPCAESKCKTSSGKKHHEEIWQVLRGSNGSSSSSTTIHKSVEQVVGDEDLANEIIDLSLKL</sequence>
<keyword evidence="9" id="KW-1185">Reference proteome</keyword>
<evidence type="ECO:0000313" key="9">
    <source>
        <dbReference type="Proteomes" id="UP000729402"/>
    </source>
</evidence>
<evidence type="ECO:0000256" key="5">
    <source>
        <dbReference type="ARBA" id="ARBA00023242"/>
    </source>
</evidence>
<evidence type="ECO:0000259" key="7">
    <source>
        <dbReference type="PROSITE" id="PS50157"/>
    </source>
</evidence>
<comment type="caution">
    <text evidence="8">The sequence shown here is derived from an EMBL/GenBank/DDBJ whole genome shotgun (WGS) entry which is preliminary data.</text>
</comment>
<keyword evidence="5" id="KW-0539">Nucleus</keyword>
<evidence type="ECO:0000256" key="6">
    <source>
        <dbReference type="PROSITE-ProRule" id="PRU00042"/>
    </source>
</evidence>
<gene>
    <name evidence="8" type="ORF">GUJ93_ZPchr0002g24615</name>
</gene>
<reference evidence="8" key="2">
    <citation type="submission" date="2021-02" db="EMBL/GenBank/DDBJ databases">
        <authorList>
            <person name="Kimball J.A."/>
            <person name="Haas M.W."/>
            <person name="Macchietto M."/>
            <person name="Kono T."/>
            <person name="Duquette J."/>
            <person name="Shao M."/>
        </authorList>
    </citation>
    <scope>NUCLEOTIDE SEQUENCE</scope>
    <source>
        <tissue evidence="8">Fresh leaf tissue</tissue>
    </source>
</reference>
<dbReference type="PROSITE" id="PS50157">
    <property type="entry name" value="ZINC_FINGER_C2H2_2"/>
    <property type="match status" value="1"/>
</dbReference>